<accession>A0A0A9G4R8</accession>
<dbReference type="EMBL" id="GBRH01182293">
    <property type="protein sequence ID" value="JAE15603.1"/>
    <property type="molecule type" value="Transcribed_RNA"/>
</dbReference>
<evidence type="ECO:0000256" key="1">
    <source>
        <dbReference type="SAM" id="Phobius"/>
    </source>
</evidence>
<sequence>MLCFVTATDLIVLRNKKGRNNNATLLYWVDDFAILVLFCQSLLALGSLTSN</sequence>
<keyword evidence="1" id="KW-0472">Membrane</keyword>
<proteinExistence type="predicted"/>
<feature type="transmembrane region" description="Helical" evidence="1">
    <location>
        <begin position="25"/>
        <end position="45"/>
    </location>
</feature>
<keyword evidence="1" id="KW-0812">Transmembrane</keyword>
<reference evidence="2" key="1">
    <citation type="submission" date="2014-09" db="EMBL/GenBank/DDBJ databases">
        <authorList>
            <person name="Magalhaes I.L.F."/>
            <person name="Oliveira U."/>
            <person name="Santos F.R."/>
            <person name="Vidigal T.H.D.A."/>
            <person name="Brescovit A.D."/>
            <person name="Santos A.J."/>
        </authorList>
    </citation>
    <scope>NUCLEOTIDE SEQUENCE</scope>
    <source>
        <tissue evidence="2">Shoot tissue taken approximately 20 cm above the soil surface</tissue>
    </source>
</reference>
<protein>
    <submittedName>
        <fullName evidence="2">Uncharacterized protein</fullName>
    </submittedName>
</protein>
<name>A0A0A9G4R8_ARUDO</name>
<reference evidence="2" key="2">
    <citation type="journal article" date="2015" name="Data Brief">
        <title>Shoot transcriptome of the giant reed, Arundo donax.</title>
        <authorList>
            <person name="Barrero R.A."/>
            <person name="Guerrero F.D."/>
            <person name="Moolhuijzen P."/>
            <person name="Goolsby J.A."/>
            <person name="Tidwell J."/>
            <person name="Bellgard S.E."/>
            <person name="Bellgard M.I."/>
        </authorList>
    </citation>
    <scope>NUCLEOTIDE SEQUENCE</scope>
    <source>
        <tissue evidence="2">Shoot tissue taken approximately 20 cm above the soil surface</tissue>
    </source>
</reference>
<evidence type="ECO:0000313" key="2">
    <source>
        <dbReference type="EMBL" id="JAE15603.1"/>
    </source>
</evidence>
<keyword evidence="1" id="KW-1133">Transmembrane helix</keyword>
<organism evidence="2">
    <name type="scientific">Arundo donax</name>
    <name type="common">Giant reed</name>
    <name type="synonym">Donax arundinaceus</name>
    <dbReference type="NCBI Taxonomy" id="35708"/>
    <lineage>
        <taxon>Eukaryota</taxon>
        <taxon>Viridiplantae</taxon>
        <taxon>Streptophyta</taxon>
        <taxon>Embryophyta</taxon>
        <taxon>Tracheophyta</taxon>
        <taxon>Spermatophyta</taxon>
        <taxon>Magnoliopsida</taxon>
        <taxon>Liliopsida</taxon>
        <taxon>Poales</taxon>
        <taxon>Poaceae</taxon>
        <taxon>PACMAD clade</taxon>
        <taxon>Arundinoideae</taxon>
        <taxon>Arundineae</taxon>
        <taxon>Arundo</taxon>
    </lineage>
</organism>
<dbReference type="AlphaFoldDB" id="A0A0A9G4R8"/>